<keyword evidence="3 5" id="KW-0808">Transferase</keyword>
<dbReference type="Gene3D" id="3.40.640.10">
    <property type="entry name" value="Type I PLP-dependent aspartate aminotransferase-like (Major domain)"/>
    <property type="match status" value="1"/>
</dbReference>
<comment type="miscellaneous">
    <text evidence="5">May also have succinyldiaminopimelate aminotransferase activity, thus carrying out the corresponding step in lysine biosynthesis.</text>
</comment>
<dbReference type="EC" id="2.6.1.11" evidence="5"/>
<comment type="subunit">
    <text evidence="5">Homodimer.</text>
</comment>
<dbReference type="Gene3D" id="3.90.1150.10">
    <property type="entry name" value="Aspartate Aminotransferase, domain 1"/>
    <property type="match status" value="1"/>
</dbReference>
<feature type="binding site" evidence="5">
    <location>
        <begin position="219"/>
        <end position="222"/>
    </location>
    <ligand>
        <name>pyridoxal 5'-phosphate</name>
        <dbReference type="ChEBI" id="CHEBI:597326"/>
    </ligand>
</feature>
<dbReference type="GO" id="GO:0030170">
    <property type="term" value="F:pyridoxal phosphate binding"/>
    <property type="evidence" value="ECO:0007669"/>
    <property type="project" value="InterPro"/>
</dbReference>
<dbReference type="GO" id="GO:0003992">
    <property type="term" value="F:N2-acetyl-L-ornithine:2-oxoglutarate 5-aminotransferase activity"/>
    <property type="evidence" value="ECO:0007669"/>
    <property type="project" value="UniProtKB-UniRule"/>
</dbReference>
<dbReference type="Pfam" id="PF00202">
    <property type="entry name" value="Aminotran_3"/>
    <property type="match status" value="1"/>
</dbReference>
<evidence type="ECO:0000256" key="4">
    <source>
        <dbReference type="ARBA" id="ARBA00022898"/>
    </source>
</evidence>
<dbReference type="PROSITE" id="PS00600">
    <property type="entry name" value="AA_TRANSFER_CLASS_3"/>
    <property type="match status" value="1"/>
</dbReference>
<dbReference type="InterPro" id="IPR004636">
    <property type="entry name" value="AcOrn/SuccOrn_fam"/>
</dbReference>
<dbReference type="PANTHER" id="PTHR11986">
    <property type="entry name" value="AMINOTRANSFERASE CLASS III"/>
    <property type="match status" value="1"/>
</dbReference>
<dbReference type="UniPathway" id="UPA00068">
    <property type="reaction ID" value="UER00109"/>
</dbReference>
<dbReference type="NCBIfam" id="TIGR00707">
    <property type="entry name" value="argD"/>
    <property type="match status" value="1"/>
</dbReference>
<feature type="binding site" evidence="5">
    <location>
        <begin position="102"/>
        <end position="103"/>
    </location>
    <ligand>
        <name>pyridoxal 5'-phosphate</name>
        <dbReference type="ChEBI" id="CHEBI:597326"/>
    </ligand>
</feature>
<keyword evidence="5" id="KW-0963">Cytoplasm</keyword>
<dbReference type="GO" id="GO:0005737">
    <property type="term" value="C:cytoplasm"/>
    <property type="evidence" value="ECO:0007669"/>
    <property type="project" value="UniProtKB-SubCell"/>
</dbReference>
<keyword evidence="5" id="KW-0055">Arginine biosynthesis</keyword>
<feature type="binding site" evidence="5">
    <location>
        <position position="137"/>
    </location>
    <ligand>
        <name>N(2)-acetyl-L-ornithine</name>
        <dbReference type="ChEBI" id="CHEBI:57805"/>
    </ligand>
</feature>
<organism evidence="6 7">
    <name type="scientific">Marinilactibacillus piezotolerans</name>
    <dbReference type="NCBI Taxonomy" id="258723"/>
    <lineage>
        <taxon>Bacteria</taxon>
        <taxon>Bacillati</taxon>
        <taxon>Bacillota</taxon>
        <taxon>Bacilli</taxon>
        <taxon>Lactobacillales</taxon>
        <taxon>Carnobacteriaceae</taxon>
        <taxon>Marinilactibacillus</taxon>
    </lineage>
</organism>
<feature type="binding site" evidence="5">
    <location>
        <position position="277"/>
    </location>
    <ligand>
        <name>pyridoxal 5'-phosphate</name>
        <dbReference type="ChEBI" id="CHEBI:597326"/>
    </ligand>
</feature>
<feature type="binding site" evidence="5">
    <location>
        <position position="134"/>
    </location>
    <ligand>
        <name>pyridoxal 5'-phosphate</name>
        <dbReference type="ChEBI" id="CHEBI:597326"/>
    </ligand>
</feature>
<keyword evidence="7" id="KW-1185">Reference proteome</keyword>
<feature type="binding site" evidence="5">
    <location>
        <position position="276"/>
    </location>
    <ligand>
        <name>N(2)-acetyl-L-ornithine</name>
        <dbReference type="ChEBI" id="CHEBI:57805"/>
    </ligand>
</feature>
<dbReference type="EMBL" id="FOSJ01000005">
    <property type="protein sequence ID" value="SFJ99067.1"/>
    <property type="molecule type" value="Genomic_DNA"/>
</dbReference>
<keyword evidence="4 5" id="KW-0663">Pyridoxal phosphate</keyword>
<dbReference type="InterPro" id="IPR015421">
    <property type="entry name" value="PyrdxlP-dep_Trfase_major"/>
</dbReference>
<comment type="pathway">
    <text evidence="5">Amino-acid biosynthesis; L-arginine biosynthesis; N(2)-acetyl-L-ornithine from L-glutamate: step 4/4.</text>
</comment>
<dbReference type="InterPro" id="IPR015424">
    <property type="entry name" value="PyrdxlP-dep_Trfase"/>
</dbReference>
<evidence type="ECO:0000256" key="1">
    <source>
        <dbReference type="ARBA" id="ARBA00022576"/>
    </source>
</evidence>
<comment type="catalytic activity">
    <reaction evidence="5">
        <text>N(2)-acetyl-L-ornithine + 2-oxoglutarate = N-acetyl-L-glutamate 5-semialdehyde + L-glutamate</text>
        <dbReference type="Rhea" id="RHEA:18049"/>
        <dbReference type="ChEBI" id="CHEBI:16810"/>
        <dbReference type="ChEBI" id="CHEBI:29123"/>
        <dbReference type="ChEBI" id="CHEBI:29985"/>
        <dbReference type="ChEBI" id="CHEBI:57805"/>
        <dbReference type="EC" id="2.6.1.11"/>
    </reaction>
</comment>
<evidence type="ECO:0000313" key="7">
    <source>
        <dbReference type="Proteomes" id="UP000199589"/>
    </source>
</evidence>
<protein>
    <recommendedName>
        <fullName evidence="5">Acetylornithine aminotransferase</fullName>
        <shortName evidence="5">ACOAT</shortName>
        <ecNumber evidence="5">2.6.1.11</ecNumber>
    </recommendedName>
</protein>
<comment type="similarity">
    <text evidence="5">Belongs to the class-III pyridoxal-phosphate-dependent aminotransferase family. ArgD subfamily.</text>
</comment>
<dbReference type="InterPro" id="IPR049704">
    <property type="entry name" value="Aminotrans_3_PPA_site"/>
</dbReference>
<evidence type="ECO:0000256" key="3">
    <source>
        <dbReference type="ARBA" id="ARBA00022679"/>
    </source>
</evidence>
<dbReference type="NCBIfam" id="NF002325">
    <property type="entry name" value="PRK01278.1"/>
    <property type="match status" value="1"/>
</dbReference>
<dbReference type="SUPFAM" id="SSF53383">
    <property type="entry name" value="PLP-dependent transferases"/>
    <property type="match status" value="1"/>
</dbReference>
<dbReference type="GO" id="GO:0042802">
    <property type="term" value="F:identical protein binding"/>
    <property type="evidence" value="ECO:0007669"/>
    <property type="project" value="TreeGrafter"/>
</dbReference>
<comment type="subcellular location">
    <subcellularLocation>
        <location evidence="5">Cytoplasm</location>
    </subcellularLocation>
</comment>
<dbReference type="Proteomes" id="UP000199589">
    <property type="component" value="Unassembled WGS sequence"/>
</dbReference>
<dbReference type="OrthoDB" id="9807885at2"/>
<dbReference type="InterPro" id="IPR015422">
    <property type="entry name" value="PyrdxlP-dep_Trfase_small"/>
</dbReference>
<proteinExistence type="inferred from homology"/>
<dbReference type="HAMAP" id="MF_01107">
    <property type="entry name" value="ArgD_aminotrans_3"/>
    <property type="match status" value="1"/>
</dbReference>
<dbReference type="GO" id="GO:0006526">
    <property type="term" value="P:L-arginine biosynthetic process"/>
    <property type="evidence" value="ECO:0007669"/>
    <property type="project" value="UniProtKB-UniRule"/>
</dbReference>
<reference evidence="7" key="1">
    <citation type="submission" date="2016-10" db="EMBL/GenBank/DDBJ databases">
        <authorList>
            <person name="Varghese N."/>
            <person name="Submissions S."/>
        </authorList>
    </citation>
    <scope>NUCLEOTIDE SEQUENCE [LARGE SCALE GENOMIC DNA]</scope>
    <source>
        <strain evidence="7">DSM 16108</strain>
    </source>
</reference>
<evidence type="ECO:0000256" key="2">
    <source>
        <dbReference type="ARBA" id="ARBA00022605"/>
    </source>
</evidence>
<dbReference type="PIRSF" id="PIRSF000521">
    <property type="entry name" value="Transaminase_4ab_Lys_Orn"/>
    <property type="match status" value="1"/>
</dbReference>
<dbReference type="AlphaFoldDB" id="A0A1I3VXL3"/>
<gene>
    <name evidence="5" type="primary">argD</name>
    <name evidence="6" type="ORF">SAMN04488569_100531</name>
</gene>
<accession>A0A1I3VXL3</accession>
<evidence type="ECO:0000313" key="6">
    <source>
        <dbReference type="EMBL" id="SFJ99067.1"/>
    </source>
</evidence>
<keyword evidence="2 5" id="KW-0028">Amino-acid biosynthesis</keyword>
<feature type="modified residue" description="N6-(pyridoxal phosphate)lysine" evidence="5">
    <location>
        <position position="248"/>
    </location>
</feature>
<dbReference type="InterPro" id="IPR050103">
    <property type="entry name" value="Class-III_PLP-dep_AT"/>
</dbReference>
<comment type="cofactor">
    <cofactor evidence="5">
        <name>pyridoxal 5'-phosphate</name>
        <dbReference type="ChEBI" id="CHEBI:597326"/>
    </cofactor>
    <text evidence="5">Binds 1 pyridoxal phosphate per subunit.</text>
</comment>
<dbReference type="FunFam" id="3.40.640.10:FF:000004">
    <property type="entry name" value="Acetylornithine aminotransferase"/>
    <property type="match status" value="1"/>
</dbReference>
<dbReference type="InterPro" id="IPR005814">
    <property type="entry name" value="Aminotrans_3"/>
</dbReference>
<evidence type="ECO:0000256" key="5">
    <source>
        <dbReference type="HAMAP-Rule" id="MF_01107"/>
    </source>
</evidence>
<dbReference type="RefSeq" id="WP_091895874.1">
    <property type="nucleotide sequence ID" value="NZ_FOSJ01000005.1"/>
</dbReference>
<name>A0A1I3VXL3_9LACT</name>
<dbReference type="CDD" id="cd00610">
    <property type="entry name" value="OAT_like"/>
    <property type="match status" value="1"/>
</dbReference>
<dbReference type="PANTHER" id="PTHR11986:SF79">
    <property type="entry name" value="ACETYLORNITHINE AMINOTRANSFERASE, MITOCHONDRIAL"/>
    <property type="match status" value="1"/>
</dbReference>
<sequence length="393" mass="43197">MNSIELTNTYVTPTYNRIPIVFEKAEGYYIYDQDGKKYLDFTAGIGVNSLGYHHPDWVEATQKQLGQLQHISNLYYTEPSAQVAEKLCLHTGMQHVLFVNSGAESNEIAIKVARKYGHEQSPNKHKILTLSNSFHGRTVTTLSATGQDAFHKYFDPFTEGFEFIETNNIKDLHQKIDQTVCAIMIEIVQGEGGVVPLESDFIQEIAAVCKQKDILLIIDEVQTGIGRTGKLFAYEHYGLQPDIVTSAKGLGNGLPIGAAILGEKVKDVLEAGDHGSTFGGNPVVTAGANVVLETITPAFLEKVHENSLYLIEKLEGLEEVEKVTGLGLMIGITFKHTTAKEVLAKAKEEGVLFLTAKDKLRLLPPLIIDKAAIDEAVSCLDKVLKKEEAEVLK</sequence>
<keyword evidence="1 5" id="KW-0032">Aminotransferase</keyword>